<proteinExistence type="inferred from homology"/>
<dbReference type="InterPro" id="IPR015590">
    <property type="entry name" value="Aldehyde_DH_dom"/>
</dbReference>
<dbReference type="InterPro" id="IPR016163">
    <property type="entry name" value="Ald_DH_C"/>
</dbReference>
<dbReference type="InterPro" id="IPR044086">
    <property type="entry name" value="LUC3-like"/>
</dbReference>
<evidence type="ECO:0000313" key="6">
    <source>
        <dbReference type="EMBL" id="TVY46527.1"/>
    </source>
</evidence>
<evidence type="ECO:0000256" key="4">
    <source>
        <dbReference type="ARBA" id="ARBA00049194"/>
    </source>
</evidence>
<reference evidence="6 7" key="1">
    <citation type="submission" date="2018-05" db="EMBL/GenBank/DDBJ databases">
        <title>Genome sequencing and assembly of the regulated plant pathogen Lachnellula willkommii and related sister species for the development of diagnostic species identification markers.</title>
        <authorList>
            <person name="Giroux E."/>
            <person name="Bilodeau G."/>
        </authorList>
    </citation>
    <scope>NUCLEOTIDE SEQUENCE [LARGE SCALE GENOMIC DNA]</scope>
    <source>
        <strain evidence="6 7">CBS 160.35</strain>
    </source>
</reference>
<dbReference type="PANTHER" id="PTHR11699">
    <property type="entry name" value="ALDEHYDE DEHYDROGENASE-RELATED"/>
    <property type="match status" value="1"/>
</dbReference>
<name>A0A8H8S4A4_9HELO</name>
<dbReference type="OrthoDB" id="310895at2759"/>
<evidence type="ECO:0000259" key="5">
    <source>
        <dbReference type="Pfam" id="PF00171"/>
    </source>
</evidence>
<evidence type="ECO:0000256" key="2">
    <source>
        <dbReference type="ARBA" id="ARBA00023002"/>
    </source>
</evidence>
<dbReference type="CDD" id="cd07106">
    <property type="entry name" value="ALDH_AldA-AAD23400"/>
    <property type="match status" value="1"/>
</dbReference>
<dbReference type="Proteomes" id="UP000443090">
    <property type="component" value="Unassembled WGS sequence"/>
</dbReference>
<accession>A0A8H8S4A4</accession>
<feature type="domain" description="Aldehyde dehydrogenase" evidence="5">
    <location>
        <begin position="39"/>
        <end position="484"/>
    </location>
</feature>
<keyword evidence="7" id="KW-1185">Reference proteome</keyword>
<comment type="caution">
    <text evidence="6">The sequence shown here is derived from an EMBL/GenBank/DDBJ whole genome shotgun (WGS) entry which is preliminary data.</text>
</comment>
<dbReference type="Gene3D" id="3.40.605.10">
    <property type="entry name" value="Aldehyde Dehydrogenase, Chain A, domain 1"/>
    <property type="match status" value="1"/>
</dbReference>
<dbReference type="Pfam" id="PF00171">
    <property type="entry name" value="Aldedh"/>
    <property type="match status" value="1"/>
</dbReference>
<comment type="catalytic activity">
    <reaction evidence="4">
        <text>an aldehyde + NAD(+) + H2O = a carboxylate + NADH + 2 H(+)</text>
        <dbReference type="Rhea" id="RHEA:16185"/>
        <dbReference type="ChEBI" id="CHEBI:15377"/>
        <dbReference type="ChEBI" id="CHEBI:15378"/>
        <dbReference type="ChEBI" id="CHEBI:17478"/>
        <dbReference type="ChEBI" id="CHEBI:29067"/>
        <dbReference type="ChEBI" id="CHEBI:57540"/>
        <dbReference type="ChEBI" id="CHEBI:57945"/>
        <dbReference type="EC" id="1.2.1.3"/>
    </reaction>
</comment>
<dbReference type="GO" id="GO:0004029">
    <property type="term" value="F:aldehyde dehydrogenase (NAD+) activity"/>
    <property type="evidence" value="ECO:0007669"/>
    <property type="project" value="UniProtKB-EC"/>
</dbReference>
<dbReference type="SUPFAM" id="SSF53720">
    <property type="entry name" value="ALDH-like"/>
    <property type="match status" value="1"/>
</dbReference>
<comment type="similarity">
    <text evidence="1">Belongs to the aldehyde dehydrogenase family.</text>
</comment>
<dbReference type="FunFam" id="3.40.605.10:FF:000007">
    <property type="entry name" value="NAD/NADP-dependent betaine aldehyde dehydrogenase"/>
    <property type="match status" value="1"/>
</dbReference>
<dbReference type="EMBL" id="QGMI01000143">
    <property type="protein sequence ID" value="TVY46527.1"/>
    <property type="molecule type" value="Genomic_DNA"/>
</dbReference>
<dbReference type="InterPro" id="IPR016161">
    <property type="entry name" value="Ald_DH/histidinol_DH"/>
</dbReference>
<dbReference type="Gene3D" id="3.40.309.10">
    <property type="entry name" value="Aldehyde Dehydrogenase, Chain A, domain 2"/>
    <property type="match status" value="1"/>
</dbReference>
<dbReference type="InterPro" id="IPR016162">
    <property type="entry name" value="Ald_DH_N"/>
</dbReference>
<protein>
    <recommendedName>
        <fullName evidence="3">aldehyde dehydrogenase (NAD(+))</fullName>
        <ecNumber evidence="3">1.2.1.3</ecNumber>
    </recommendedName>
</protein>
<evidence type="ECO:0000313" key="7">
    <source>
        <dbReference type="Proteomes" id="UP000443090"/>
    </source>
</evidence>
<gene>
    <name evidence="6" type="primary">FUS7_2</name>
    <name evidence="6" type="ORF">LOCC1_G003670</name>
</gene>
<sequence length="489" mass="52894">MSPSATSTTAKVVDSTSDTLLEWDRFFNTINGELLSTKTTRHSINPATGSPNPEVPLSTKEDVDTAMLAAQKAFKSWADTSTFKRRAAVLAFANALEAEKEGFSRLLVQEQGKPLVFARGEIDSCLHWMRTLASFDLPDKKIDDGNKEIITRYIPLGVVVGIVPWNYPILLACEKLAGAVLTGNTIIVKPSPFTPAGDLKLCELAQQFFPPGVVQCLSGDDNLGPWLTEHPVPAKISFTGSTATGKLVMASASKTLKRVTLELGGSTCCVYEFWPGWSSSIYLPIIDRVTENIQICLAIKRIFVHEKIFDQFRSALIAATNALKVGEGNEPNVFLGPVQNAMQYEKVQGFFADIEKDGLNVAVGGTNPEGPGYFITPTIIDRPSLSSRIVQEEPFGPILPLLSFSTYAEAITLANNSSYGLGASVWSSNIALANDMAAQLDAGSVWVNTHFELDPRVPFGGMKMSGLGVELGVEGLKSFCNVKTLYLGK</sequence>
<evidence type="ECO:0000256" key="1">
    <source>
        <dbReference type="ARBA" id="ARBA00009986"/>
    </source>
</evidence>
<evidence type="ECO:0000256" key="3">
    <source>
        <dbReference type="ARBA" id="ARBA00024226"/>
    </source>
</evidence>
<organism evidence="6 7">
    <name type="scientific">Lachnellula occidentalis</name>
    <dbReference type="NCBI Taxonomy" id="215460"/>
    <lineage>
        <taxon>Eukaryota</taxon>
        <taxon>Fungi</taxon>
        <taxon>Dikarya</taxon>
        <taxon>Ascomycota</taxon>
        <taxon>Pezizomycotina</taxon>
        <taxon>Leotiomycetes</taxon>
        <taxon>Helotiales</taxon>
        <taxon>Lachnaceae</taxon>
        <taxon>Lachnellula</taxon>
    </lineage>
</organism>
<feature type="non-terminal residue" evidence="6">
    <location>
        <position position="1"/>
    </location>
</feature>
<dbReference type="EC" id="1.2.1.3" evidence="3"/>
<dbReference type="AlphaFoldDB" id="A0A8H8S4A4"/>
<keyword evidence="2" id="KW-0560">Oxidoreductase</keyword>